<comment type="caution">
    <text evidence="2">The sequence shown here is derived from an EMBL/GenBank/DDBJ whole genome shotgun (WGS) entry which is preliminary data.</text>
</comment>
<keyword evidence="1" id="KW-1133">Transmembrane helix</keyword>
<evidence type="ECO:0000313" key="2">
    <source>
        <dbReference type="EMBL" id="MFC0632582.1"/>
    </source>
</evidence>
<name>A0ABV6QYY2_9CAUL</name>
<evidence type="ECO:0000313" key="3">
    <source>
        <dbReference type="Proteomes" id="UP001589906"/>
    </source>
</evidence>
<dbReference type="Proteomes" id="UP001589906">
    <property type="component" value="Unassembled WGS sequence"/>
</dbReference>
<gene>
    <name evidence="2" type="ORF">ACFFGE_01635</name>
</gene>
<accession>A0ABV6QYY2</accession>
<keyword evidence="1" id="KW-0472">Membrane</keyword>
<protein>
    <submittedName>
        <fullName evidence="2">Transglycosylase</fullName>
    </submittedName>
</protein>
<dbReference type="RefSeq" id="WP_376835174.1">
    <property type="nucleotide sequence ID" value="NZ_JBHLSW010000003.1"/>
</dbReference>
<proteinExistence type="predicted"/>
<keyword evidence="1" id="KW-0812">Transmembrane</keyword>
<feature type="transmembrane region" description="Helical" evidence="1">
    <location>
        <begin position="57"/>
        <end position="76"/>
    </location>
</feature>
<organism evidence="2 3">
    <name type="scientific">Brevundimonas balnearis</name>
    <dbReference type="NCBI Taxonomy" id="1572858"/>
    <lineage>
        <taxon>Bacteria</taxon>
        <taxon>Pseudomonadati</taxon>
        <taxon>Pseudomonadota</taxon>
        <taxon>Alphaproteobacteria</taxon>
        <taxon>Caulobacterales</taxon>
        <taxon>Caulobacteraceae</taxon>
        <taxon>Brevundimonas</taxon>
    </lineage>
</organism>
<reference evidence="2 3" key="1">
    <citation type="submission" date="2024-09" db="EMBL/GenBank/DDBJ databases">
        <authorList>
            <person name="Sun Q."/>
            <person name="Mori K."/>
        </authorList>
    </citation>
    <scope>NUCLEOTIDE SEQUENCE [LARGE SCALE GENOMIC DNA]</scope>
    <source>
        <strain evidence="2 3">NCAIM B.02621</strain>
    </source>
</reference>
<evidence type="ECO:0000256" key="1">
    <source>
        <dbReference type="SAM" id="Phobius"/>
    </source>
</evidence>
<dbReference type="EMBL" id="JBHLSW010000003">
    <property type="protein sequence ID" value="MFC0632582.1"/>
    <property type="molecule type" value="Genomic_DNA"/>
</dbReference>
<keyword evidence="3" id="KW-1185">Reference proteome</keyword>
<sequence length="80" mass="8416">MEAVIVVLVALAMAWAADQLSGRRGVGIASLVALTGAACGAFLALRVFDVAPLESWGWAVWSWVGAIAALVAFLLFRSKR</sequence>
<feature type="transmembrane region" description="Helical" evidence="1">
    <location>
        <begin position="26"/>
        <end position="45"/>
    </location>
</feature>